<dbReference type="Gene3D" id="3.10.620.10">
    <property type="entry name" value="Protein N-terminal glutamine amidohydrolase, alpha beta roll"/>
    <property type="match status" value="1"/>
</dbReference>
<dbReference type="InParanoid" id="A0A401GKD5"/>
<evidence type="ECO:0000256" key="4">
    <source>
        <dbReference type="ARBA" id="ARBA00021247"/>
    </source>
</evidence>
<evidence type="ECO:0000259" key="9">
    <source>
        <dbReference type="Pfam" id="PF09764"/>
    </source>
</evidence>
<dbReference type="Proteomes" id="UP000287166">
    <property type="component" value="Unassembled WGS sequence"/>
</dbReference>
<dbReference type="OrthoDB" id="191192at2759"/>
<dbReference type="InterPro" id="IPR023128">
    <property type="entry name" value="Prot_N_Gln_amidohydro_ab_roll"/>
</dbReference>
<evidence type="ECO:0000256" key="7">
    <source>
        <dbReference type="ARBA" id="ARBA00048768"/>
    </source>
</evidence>
<dbReference type="PANTHER" id="PTHR13035">
    <property type="entry name" value="PROTEIN N-TERMINAL GLUTAMINE AMIDOHYDROLASE"/>
    <property type="match status" value="1"/>
</dbReference>
<evidence type="ECO:0000313" key="10">
    <source>
        <dbReference type="EMBL" id="GBE82628.1"/>
    </source>
</evidence>
<evidence type="ECO:0000256" key="6">
    <source>
        <dbReference type="ARBA" id="ARBA00029677"/>
    </source>
</evidence>
<dbReference type="Pfam" id="PF09764">
    <property type="entry name" value="Nt_Gln_amidase"/>
    <property type="match status" value="1"/>
</dbReference>
<comment type="subunit">
    <text evidence="2 8">Monomer.</text>
</comment>
<keyword evidence="5 8" id="KW-0378">Hydrolase</keyword>
<reference evidence="10 11" key="1">
    <citation type="journal article" date="2018" name="Sci. Rep.">
        <title>Genome sequence of the cauliflower mushroom Sparassis crispa (Hanabiratake) and its association with beneficial usage.</title>
        <authorList>
            <person name="Kiyama R."/>
            <person name="Furutani Y."/>
            <person name="Kawaguchi K."/>
            <person name="Nakanishi T."/>
        </authorList>
    </citation>
    <scope>NUCLEOTIDE SEQUENCE [LARGE SCALE GENOMIC DNA]</scope>
</reference>
<sequence length="299" mass="32838">MSGSDSGPSPSPIPSAAIGVARGWRDANASQIPSPPALPADSVYTSCYCEENVYLLAQAFTARKETERDWRWDVYAVFVSNPGKTVALWKQKARDDIVVWDYHVVLVLRPTPPLARGRAVDELKFSNPEVHGPGAWVYDFDTLLPVPCSWPEYVSGTFPYTHDRALANLFGETYQSLFRVVPADVFLAWFVSDRSHMLAPAIDSSFSGASPRSVMGLVPGAVPPVRYTAPPPPYPPLCGRRAREAGVVHNLMEFVSMSPDAEDLESSVARREGCYGKVMDMEGFVLWLAGRDNDGDILA</sequence>
<evidence type="ECO:0000313" key="11">
    <source>
        <dbReference type="Proteomes" id="UP000287166"/>
    </source>
</evidence>
<dbReference type="GeneID" id="38779545"/>
<evidence type="ECO:0000256" key="1">
    <source>
        <dbReference type="ARBA" id="ARBA00008985"/>
    </source>
</evidence>
<dbReference type="InterPro" id="IPR039733">
    <property type="entry name" value="NTAQ1"/>
</dbReference>
<dbReference type="PANTHER" id="PTHR13035:SF0">
    <property type="entry name" value="PROTEIN N-TERMINAL GLUTAMINE AMIDOHYDROLASE"/>
    <property type="match status" value="1"/>
</dbReference>
<dbReference type="EC" id="3.5.1.122" evidence="3 8"/>
<comment type="function">
    <text evidence="8">Mediates the side-chain deamidation of N-terminal glutamine residues to glutamate, an important step in N-end rule pathway of protein degradation. Conversion of the resulting N-terminal glutamine to glutamate renders the protein susceptible to arginylation, polyubiquitination and degradation as specified by the N-end rule. Does not act on substrates with internal or C-terminal glutamine and does not act on non-glutamine residues in any position.</text>
</comment>
<dbReference type="GO" id="GO:0008418">
    <property type="term" value="F:protein-N-terminal asparagine amidohydrolase activity"/>
    <property type="evidence" value="ECO:0007669"/>
    <property type="project" value="UniProtKB-UniRule"/>
</dbReference>
<proteinExistence type="inferred from homology"/>
<feature type="domain" description="Protein N-terminal glutamine amidohydrolase alpha beta roll" evidence="9">
    <location>
        <begin position="44"/>
        <end position="284"/>
    </location>
</feature>
<evidence type="ECO:0000256" key="8">
    <source>
        <dbReference type="RuleBase" id="RU367082"/>
    </source>
</evidence>
<dbReference type="EMBL" id="BFAD01000004">
    <property type="protein sequence ID" value="GBE82628.1"/>
    <property type="molecule type" value="Genomic_DNA"/>
</dbReference>
<evidence type="ECO:0000256" key="5">
    <source>
        <dbReference type="ARBA" id="ARBA00022801"/>
    </source>
</evidence>
<comment type="catalytic activity">
    <reaction evidence="7 8">
        <text>N-terminal L-glutaminyl-[protein] + H2O = N-terminal L-glutamyl-[protein] + NH4(+)</text>
        <dbReference type="Rhea" id="RHEA:50680"/>
        <dbReference type="Rhea" id="RHEA-COMP:12668"/>
        <dbReference type="Rhea" id="RHEA-COMP:12777"/>
        <dbReference type="ChEBI" id="CHEBI:15377"/>
        <dbReference type="ChEBI" id="CHEBI:28938"/>
        <dbReference type="ChEBI" id="CHEBI:64721"/>
        <dbReference type="ChEBI" id="CHEBI:64722"/>
        <dbReference type="EC" id="3.5.1.122"/>
    </reaction>
</comment>
<name>A0A401GKD5_9APHY</name>
<gene>
    <name evidence="10" type="ORF">SCP_0410130</name>
</gene>
<dbReference type="GO" id="GO:0070773">
    <property type="term" value="F:protein-N-terminal glutamine amidohydrolase activity"/>
    <property type="evidence" value="ECO:0007669"/>
    <property type="project" value="UniProtKB-UniRule"/>
</dbReference>
<organism evidence="10 11">
    <name type="scientific">Sparassis crispa</name>
    <dbReference type="NCBI Taxonomy" id="139825"/>
    <lineage>
        <taxon>Eukaryota</taxon>
        <taxon>Fungi</taxon>
        <taxon>Dikarya</taxon>
        <taxon>Basidiomycota</taxon>
        <taxon>Agaricomycotina</taxon>
        <taxon>Agaricomycetes</taxon>
        <taxon>Polyporales</taxon>
        <taxon>Sparassidaceae</taxon>
        <taxon>Sparassis</taxon>
    </lineage>
</organism>
<comment type="caution">
    <text evidence="10">The sequence shown here is derived from an EMBL/GenBank/DDBJ whole genome shotgun (WGS) entry which is preliminary data.</text>
</comment>
<evidence type="ECO:0000256" key="2">
    <source>
        <dbReference type="ARBA" id="ARBA00011245"/>
    </source>
</evidence>
<dbReference type="AlphaFoldDB" id="A0A401GKD5"/>
<dbReference type="InterPro" id="IPR037132">
    <property type="entry name" value="N_Gln_amidohydro_ab_roll_sf"/>
</dbReference>
<keyword evidence="11" id="KW-1185">Reference proteome</keyword>
<dbReference type="GO" id="GO:0005634">
    <property type="term" value="C:nucleus"/>
    <property type="evidence" value="ECO:0007669"/>
    <property type="project" value="TreeGrafter"/>
</dbReference>
<dbReference type="RefSeq" id="XP_027613541.1">
    <property type="nucleotide sequence ID" value="XM_027757740.1"/>
</dbReference>
<evidence type="ECO:0000256" key="3">
    <source>
        <dbReference type="ARBA" id="ARBA00012718"/>
    </source>
</evidence>
<comment type="similarity">
    <text evidence="1 8">Belongs to the NTAQ1 family.</text>
</comment>
<protein>
    <recommendedName>
        <fullName evidence="4 8">Protein N-terminal glutamine amidohydrolase</fullName>
        <ecNumber evidence="3 8">3.5.1.122</ecNumber>
    </recommendedName>
    <alternativeName>
        <fullName evidence="6 8">Protein NH2-terminal glutamine deamidase</fullName>
    </alternativeName>
</protein>
<accession>A0A401GKD5</accession>
<dbReference type="GO" id="GO:0005829">
    <property type="term" value="C:cytosol"/>
    <property type="evidence" value="ECO:0007669"/>
    <property type="project" value="TreeGrafter"/>
</dbReference>